<dbReference type="SUPFAM" id="SSF56645">
    <property type="entry name" value="Acyl-CoA dehydrogenase NM domain-like"/>
    <property type="match status" value="1"/>
</dbReference>
<accession>A0ABU7RXQ8</accession>
<dbReference type="Proteomes" id="UP001332243">
    <property type="component" value="Unassembled WGS sequence"/>
</dbReference>
<name>A0ABU7RXQ8_9ACTN</name>
<evidence type="ECO:0008006" key="4">
    <source>
        <dbReference type="Google" id="ProtNLM"/>
    </source>
</evidence>
<proteinExistence type="predicted"/>
<organism evidence="2 3">
    <name type="scientific">Plantactinospora sonchi</name>
    <dbReference type="NCBI Taxonomy" id="1544735"/>
    <lineage>
        <taxon>Bacteria</taxon>
        <taxon>Bacillati</taxon>
        <taxon>Actinomycetota</taxon>
        <taxon>Actinomycetes</taxon>
        <taxon>Micromonosporales</taxon>
        <taxon>Micromonosporaceae</taxon>
        <taxon>Plantactinospora</taxon>
    </lineage>
</organism>
<protein>
    <recommendedName>
        <fullName evidence="4">Acyl-CoA dehydrogenase</fullName>
    </recommendedName>
</protein>
<dbReference type="EMBL" id="JAZGQK010000020">
    <property type="protein sequence ID" value="MEE6261314.1"/>
    <property type="molecule type" value="Genomic_DNA"/>
</dbReference>
<reference evidence="2 3" key="1">
    <citation type="submission" date="2024-01" db="EMBL/GenBank/DDBJ databases">
        <title>Genome insights into Plantactinospora sonchi sp. nov.</title>
        <authorList>
            <person name="Wang L."/>
        </authorList>
    </citation>
    <scope>NUCLEOTIDE SEQUENCE [LARGE SCALE GENOMIC DNA]</scope>
    <source>
        <strain evidence="2 3">NEAU-QY2</strain>
    </source>
</reference>
<feature type="region of interest" description="Disordered" evidence="1">
    <location>
        <begin position="303"/>
        <end position="322"/>
    </location>
</feature>
<comment type="caution">
    <text evidence="2">The sequence shown here is derived from an EMBL/GenBank/DDBJ whole genome shotgun (WGS) entry which is preliminary data.</text>
</comment>
<dbReference type="InterPro" id="IPR009100">
    <property type="entry name" value="AcylCoA_DH/oxidase_NM_dom_sf"/>
</dbReference>
<evidence type="ECO:0000313" key="3">
    <source>
        <dbReference type="Proteomes" id="UP001332243"/>
    </source>
</evidence>
<evidence type="ECO:0000256" key="1">
    <source>
        <dbReference type="SAM" id="MobiDB-lite"/>
    </source>
</evidence>
<dbReference type="RefSeq" id="WP_331216427.1">
    <property type="nucleotide sequence ID" value="NZ_JAZGQK010000020.1"/>
</dbReference>
<sequence>MKQLSSPLLWLRDGPEEVQSLAAGLDLVRTAAHKDASHAWLCMIANGTAHYLSTYASSELLSRWYVGDNELYGVVAPVGRLRTGTDGGLVLDGSWRFGSGSHRAAVMAMGCEPVAGRRTTVLVDRDRLEVVHPWEGPGLLATASHTLRASGVRVSPPDIVDMTDVPAGRPVGIYADPDLFLANMPGVAIGLAERLLALLGPSPVPGAWQATYADAVARSILARRGLTGMLHSFDALARAGQLALFSPALRQEFLLMLSASYHVGLDAALALAERCDSTDPEVRQQLEQARVDIAIMRPHGAMRPSRLVSGQPGSPAPEWMSR</sequence>
<gene>
    <name evidence="2" type="ORF">V1633_22795</name>
</gene>
<dbReference type="Gene3D" id="2.40.110.10">
    <property type="entry name" value="Butyryl-CoA Dehydrogenase, subunit A, domain 2"/>
    <property type="match status" value="1"/>
</dbReference>
<evidence type="ECO:0000313" key="2">
    <source>
        <dbReference type="EMBL" id="MEE6261314.1"/>
    </source>
</evidence>
<keyword evidence="3" id="KW-1185">Reference proteome</keyword>
<dbReference type="InterPro" id="IPR046373">
    <property type="entry name" value="Acyl-CoA_Oxase/DH_mid-dom_sf"/>
</dbReference>